<evidence type="ECO:0000313" key="3">
    <source>
        <dbReference type="Proteomes" id="UP000183461"/>
    </source>
</evidence>
<dbReference type="SUPFAM" id="SSF48537">
    <property type="entry name" value="Phospholipase C/P1 nuclease"/>
    <property type="match status" value="1"/>
</dbReference>
<dbReference type="AlphaFoldDB" id="A0A1K1M9D2"/>
<feature type="domain" description="Phospholipase C/D" evidence="1">
    <location>
        <begin position="31"/>
        <end position="177"/>
    </location>
</feature>
<dbReference type="Pfam" id="PF00882">
    <property type="entry name" value="Zn_dep_PLPC"/>
    <property type="match status" value="1"/>
</dbReference>
<reference evidence="3" key="1">
    <citation type="submission" date="2016-11" db="EMBL/GenBank/DDBJ databases">
        <authorList>
            <person name="Varghese N."/>
            <person name="Submissions S."/>
        </authorList>
    </citation>
    <scope>NUCLEOTIDE SEQUENCE [LARGE SCALE GENOMIC DNA]</scope>
    <source>
        <strain evidence="3">YL228</strain>
    </source>
</reference>
<dbReference type="Proteomes" id="UP000183461">
    <property type="component" value="Unassembled WGS sequence"/>
</dbReference>
<organism evidence="2 3">
    <name type="scientific">Ruminococcus flavefaciens</name>
    <dbReference type="NCBI Taxonomy" id="1265"/>
    <lineage>
        <taxon>Bacteria</taxon>
        <taxon>Bacillati</taxon>
        <taxon>Bacillota</taxon>
        <taxon>Clostridia</taxon>
        <taxon>Eubacteriales</taxon>
        <taxon>Oscillospiraceae</taxon>
        <taxon>Ruminococcus</taxon>
    </lineage>
</organism>
<sequence>MQNKWKQAAAELQRLADSYSAEKILPPSEIHQEILIRALKLLGEVSPQAEALIRPNLRIMLPYTIIADVKGDRENGAGRHYYCGCATNGKPQKTVRGYYKNGKDLFAKSARTMFEEDYTMALTMHCGGFVKHGAVYLARAVHMLADMCCLPHAAKMTYFSSKRSIHMSYENLARAMYPEFIPEQHIKYEQLRRFAKRSSFTAALNKNTAAICGEIPEIFTAPEAEIKHRLYDTEAAVAALLYRFYRDTSVDAIHGHYVADGMTCRPFADFPTLEIRLTEHGITFEFEGVPVNTRFGSAFRAAHRFEGRFTLAPVGNTNGLVLSRRKNGLVPFDPRDMEQMFTIL</sequence>
<name>A0A1K1M9D2_RUMFL</name>
<accession>A0A1K1M9D2</accession>
<dbReference type="RefSeq" id="WP_143186535.1">
    <property type="nucleotide sequence ID" value="NZ_FPIP01000002.1"/>
</dbReference>
<dbReference type="InterPro" id="IPR008947">
    <property type="entry name" value="PLipase_C/P1_nuclease_dom_sf"/>
</dbReference>
<proteinExistence type="predicted"/>
<dbReference type="Gene3D" id="1.10.575.10">
    <property type="entry name" value="P1 Nuclease"/>
    <property type="match status" value="1"/>
</dbReference>
<gene>
    <name evidence="2" type="ORF">SAMN02910280_0972</name>
</gene>
<dbReference type="GO" id="GO:0016788">
    <property type="term" value="F:hydrolase activity, acting on ester bonds"/>
    <property type="evidence" value="ECO:0007669"/>
    <property type="project" value="InterPro"/>
</dbReference>
<evidence type="ECO:0000259" key="1">
    <source>
        <dbReference type="Pfam" id="PF00882"/>
    </source>
</evidence>
<dbReference type="InterPro" id="IPR029002">
    <property type="entry name" value="PLPC/GPLD1"/>
</dbReference>
<protein>
    <recommendedName>
        <fullName evidence="1">Phospholipase C/D domain-containing protein</fullName>
    </recommendedName>
</protein>
<dbReference type="EMBL" id="FPIP01000002">
    <property type="protein sequence ID" value="SFW19719.1"/>
    <property type="molecule type" value="Genomic_DNA"/>
</dbReference>
<evidence type="ECO:0000313" key="2">
    <source>
        <dbReference type="EMBL" id="SFW19719.1"/>
    </source>
</evidence>